<organism evidence="2 3">
    <name type="scientific">Hoyosella rhizosphaerae</name>
    <dbReference type="NCBI Taxonomy" id="1755582"/>
    <lineage>
        <taxon>Bacteria</taxon>
        <taxon>Bacillati</taxon>
        <taxon>Actinomycetota</taxon>
        <taxon>Actinomycetes</taxon>
        <taxon>Mycobacteriales</taxon>
        <taxon>Hoyosellaceae</taxon>
        <taxon>Hoyosella</taxon>
    </lineage>
</organism>
<comment type="caution">
    <text evidence="2">The sequence shown here is derived from an EMBL/GenBank/DDBJ whole genome shotgun (WGS) entry which is preliminary data.</text>
</comment>
<dbReference type="CDD" id="cd24032">
    <property type="entry name" value="ASKHA_NBD_TsaB"/>
    <property type="match status" value="1"/>
</dbReference>
<dbReference type="Gene3D" id="3.30.420.40">
    <property type="match status" value="2"/>
</dbReference>
<dbReference type="AlphaFoldDB" id="A0A916UAX6"/>
<dbReference type="PANTHER" id="PTHR11735">
    <property type="entry name" value="TRNA N6-ADENOSINE THREONYLCARBAMOYLTRANSFERASE"/>
    <property type="match status" value="1"/>
</dbReference>
<dbReference type="GO" id="GO:0005829">
    <property type="term" value="C:cytosol"/>
    <property type="evidence" value="ECO:0007669"/>
    <property type="project" value="TreeGrafter"/>
</dbReference>
<dbReference type="SUPFAM" id="SSF53067">
    <property type="entry name" value="Actin-like ATPase domain"/>
    <property type="match status" value="2"/>
</dbReference>
<dbReference type="InterPro" id="IPR043129">
    <property type="entry name" value="ATPase_NBD"/>
</dbReference>
<name>A0A916UAX6_9ACTN</name>
<dbReference type="InterPro" id="IPR000905">
    <property type="entry name" value="Gcp-like_dom"/>
</dbReference>
<dbReference type="RefSeq" id="WP_188673225.1">
    <property type="nucleotide sequence ID" value="NZ_BMJH01000002.1"/>
</dbReference>
<accession>A0A916UAX6</accession>
<dbReference type="EMBL" id="BMJH01000002">
    <property type="protein sequence ID" value="GGC65047.1"/>
    <property type="molecule type" value="Genomic_DNA"/>
</dbReference>
<feature type="domain" description="Gcp-like" evidence="1">
    <location>
        <begin position="38"/>
        <end position="153"/>
    </location>
</feature>
<evidence type="ECO:0000313" key="3">
    <source>
        <dbReference type="Proteomes" id="UP000641514"/>
    </source>
</evidence>
<keyword evidence="3" id="KW-1185">Reference proteome</keyword>
<dbReference type="GO" id="GO:0002949">
    <property type="term" value="P:tRNA threonylcarbamoyladenosine modification"/>
    <property type="evidence" value="ECO:0007669"/>
    <property type="project" value="InterPro"/>
</dbReference>
<sequence>MLILAVDTSTPAVTAGLVWLDSDVDEVREVARRVTVDARAHAEVLTPQIVECFAEAGRDVSELSTVVVGQGPGPYTGLRVGMVTGAAFADAVGVPVYGVCSLDAIAAEVAFTEVLDGPLLVVTDARRREVYWAHYDQGRRIAGPGVVKPAELVVEPASWIAGSAQHVEMFDVRSIDVETPTPRGLVAVAASAIRAGEVPEPLVPMYLRRPDATEPSAMKNPPGSWKYGV</sequence>
<proteinExistence type="predicted"/>
<evidence type="ECO:0000313" key="2">
    <source>
        <dbReference type="EMBL" id="GGC65047.1"/>
    </source>
</evidence>
<evidence type="ECO:0000259" key="1">
    <source>
        <dbReference type="Pfam" id="PF00814"/>
    </source>
</evidence>
<reference evidence="2" key="2">
    <citation type="submission" date="2020-09" db="EMBL/GenBank/DDBJ databases">
        <authorList>
            <person name="Sun Q."/>
            <person name="Zhou Y."/>
        </authorList>
    </citation>
    <scope>NUCLEOTIDE SEQUENCE</scope>
    <source>
        <strain evidence="2">CGMCC 1.15478</strain>
    </source>
</reference>
<dbReference type="NCBIfam" id="TIGR03725">
    <property type="entry name" value="T6A_YeaZ"/>
    <property type="match status" value="1"/>
</dbReference>
<dbReference type="InterPro" id="IPR022496">
    <property type="entry name" value="T6A_TsaB"/>
</dbReference>
<reference evidence="2" key="1">
    <citation type="journal article" date="2014" name="Int. J. Syst. Evol. Microbiol.">
        <title>Complete genome sequence of Corynebacterium casei LMG S-19264T (=DSM 44701T), isolated from a smear-ripened cheese.</title>
        <authorList>
            <consortium name="US DOE Joint Genome Institute (JGI-PGF)"/>
            <person name="Walter F."/>
            <person name="Albersmeier A."/>
            <person name="Kalinowski J."/>
            <person name="Ruckert C."/>
        </authorList>
    </citation>
    <scope>NUCLEOTIDE SEQUENCE</scope>
    <source>
        <strain evidence="2">CGMCC 1.15478</strain>
    </source>
</reference>
<dbReference type="PANTHER" id="PTHR11735:SF11">
    <property type="entry name" value="TRNA THREONYLCARBAMOYLADENOSINE BIOSYNTHESIS PROTEIN TSAB"/>
    <property type="match status" value="1"/>
</dbReference>
<dbReference type="Pfam" id="PF00814">
    <property type="entry name" value="TsaD"/>
    <property type="match status" value="1"/>
</dbReference>
<dbReference type="Proteomes" id="UP000641514">
    <property type="component" value="Unassembled WGS sequence"/>
</dbReference>
<protein>
    <submittedName>
        <fullName evidence="2">tRNA (Adenosine(37)-N6)-threonylcarbamoyltransferase complex dimerization subunit type 1 TsaB</fullName>
    </submittedName>
</protein>
<gene>
    <name evidence="2" type="ORF">GCM10011410_16930</name>
</gene>